<evidence type="ECO:0000256" key="2">
    <source>
        <dbReference type="ARBA" id="ARBA00022692"/>
    </source>
</evidence>
<feature type="transmembrane region" description="Helical" evidence="7">
    <location>
        <begin position="23"/>
        <end position="44"/>
    </location>
</feature>
<proteinExistence type="inferred from homology"/>
<keyword evidence="10" id="KW-1185">Reference proteome</keyword>
<name>A0A2H2Z2V2_TRIPA</name>
<dbReference type="InterPro" id="IPR052337">
    <property type="entry name" value="SAT4-like"/>
</dbReference>
<dbReference type="AlphaFoldDB" id="A0A2H2Z2V2"/>
<reference evidence="9 10" key="1">
    <citation type="journal article" date="2015" name="Genome Announc.">
        <title>Genome sequence and annotation of Trichoderma parareesei, the ancestor of the cellulase producer Trichoderma reesei.</title>
        <authorList>
            <person name="Yang D."/>
            <person name="Pomraning K."/>
            <person name="Kopchinskiy A."/>
            <person name="Karimi Aghcheh R."/>
            <person name="Atanasova L."/>
            <person name="Chenthamara K."/>
            <person name="Baker S.E."/>
            <person name="Zhang R."/>
            <person name="Shen Q."/>
            <person name="Freitag M."/>
            <person name="Kubicek C.P."/>
            <person name="Druzhinina I.S."/>
        </authorList>
    </citation>
    <scope>NUCLEOTIDE SEQUENCE [LARGE SCALE GENOMIC DNA]</scope>
    <source>
        <strain evidence="9 10">CBS 125925</strain>
    </source>
</reference>
<evidence type="ECO:0000256" key="5">
    <source>
        <dbReference type="ARBA" id="ARBA00038359"/>
    </source>
</evidence>
<dbReference type="PANTHER" id="PTHR33048">
    <property type="entry name" value="PTH11-LIKE INTEGRAL MEMBRANE PROTEIN (AFU_ORTHOLOGUE AFUA_5G11245)"/>
    <property type="match status" value="1"/>
</dbReference>
<evidence type="ECO:0000256" key="6">
    <source>
        <dbReference type="SAM" id="MobiDB-lite"/>
    </source>
</evidence>
<keyword evidence="2 7" id="KW-0812">Transmembrane</keyword>
<feature type="transmembrane region" description="Helical" evidence="7">
    <location>
        <begin position="181"/>
        <end position="203"/>
    </location>
</feature>
<dbReference type="PANTHER" id="PTHR33048:SF18">
    <property type="entry name" value="INTEGRAL MEMBRANE PROTEIN"/>
    <property type="match status" value="1"/>
</dbReference>
<feature type="transmembrane region" description="Helical" evidence="7">
    <location>
        <begin position="102"/>
        <end position="123"/>
    </location>
</feature>
<feature type="transmembrane region" description="Helical" evidence="7">
    <location>
        <begin position="215"/>
        <end position="239"/>
    </location>
</feature>
<evidence type="ECO:0000256" key="1">
    <source>
        <dbReference type="ARBA" id="ARBA00004141"/>
    </source>
</evidence>
<keyword evidence="4 7" id="KW-0472">Membrane</keyword>
<feature type="region of interest" description="Disordered" evidence="6">
    <location>
        <begin position="302"/>
        <end position="333"/>
    </location>
</feature>
<comment type="similarity">
    <text evidence="5">Belongs to the SAT4 family.</text>
</comment>
<dbReference type="InterPro" id="IPR049326">
    <property type="entry name" value="Rhodopsin_dom_fungi"/>
</dbReference>
<evidence type="ECO:0000256" key="4">
    <source>
        <dbReference type="ARBA" id="ARBA00023136"/>
    </source>
</evidence>
<sequence>MESSASAAAAAAPPQPSLVTTTLLAVAIVFPILGTIAVGLRCYTRIIKKQKLSSDDWVCVLAQVAAWGISIDIFVAGGLAGVDYTYSTLDPLSAAVIFLRALWIEGFPLVFSLVFVKIAILLFYSRIFTTSKFKLAVRIYAGILSAWCVAMIICQLLAANPIDAAWNPLATNPLRYNYNDFSLAFAGMSIVFDVIVLLFPIPVIRKLQMDRARKLQVLGIFWLGLFCCISSAVRFYYLYSEISRTIAATGSDRYLNMSAAFIWGTIEPNTSIVAACLPCYAPLFAKVGGLPTLLANFGSLFSSSRSRSRGSRAKARNGSDLLASGGSSSNGSYQLQKANGMAGPWERYDGSLPSYNVDVERAGSFQSDQEPLKDAYPSRIKVTTDFVATAGRDPAF</sequence>
<comment type="caution">
    <text evidence="9">The sequence shown here is derived from an EMBL/GenBank/DDBJ whole genome shotgun (WGS) entry which is preliminary data.</text>
</comment>
<feature type="transmembrane region" description="Helical" evidence="7">
    <location>
        <begin position="135"/>
        <end position="158"/>
    </location>
</feature>
<keyword evidence="3 7" id="KW-1133">Transmembrane helix</keyword>
<dbReference type="Proteomes" id="UP000219286">
    <property type="component" value="Unassembled WGS sequence"/>
</dbReference>
<dbReference type="Pfam" id="PF20684">
    <property type="entry name" value="Fung_rhodopsin"/>
    <property type="match status" value="1"/>
</dbReference>
<evidence type="ECO:0000313" key="9">
    <source>
        <dbReference type="EMBL" id="OTA00938.1"/>
    </source>
</evidence>
<evidence type="ECO:0000313" key="10">
    <source>
        <dbReference type="Proteomes" id="UP000219286"/>
    </source>
</evidence>
<dbReference type="EMBL" id="LFMI01000167">
    <property type="protein sequence ID" value="OTA00938.1"/>
    <property type="molecule type" value="Genomic_DNA"/>
</dbReference>
<feature type="transmembrane region" description="Helical" evidence="7">
    <location>
        <begin position="56"/>
        <end position="82"/>
    </location>
</feature>
<accession>A0A2H2Z2V2</accession>
<comment type="subcellular location">
    <subcellularLocation>
        <location evidence="1">Membrane</location>
        <topology evidence="1">Multi-pass membrane protein</topology>
    </subcellularLocation>
</comment>
<evidence type="ECO:0000259" key="8">
    <source>
        <dbReference type="Pfam" id="PF20684"/>
    </source>
</evidence>
<feature type="compositionally biased region" description="Basic residues" evidence="6">
    <location>
        <begin position="306"/>
        <end position="315"/>
    </location>
</feature>
<organism evidence="9 10">
    <name type="scientific">Trichoderma parareesei</name>
    <name type="common">Filamentous fungus</name>
    <dbReference type="NCBI Taxonomy" id="858221"/>
    <lineage>
        <taxon>Eukaryota</taxon>
        <taxon>Fungi</taxon>
        <taxon>Dikarya</taxon>
        <taxon>Ascomycota</taxon>
        <taxon>Pezizomycotina</taxon>
        <taxon>Sordariomycetes</taxon>
        <taxon>Hypocreomycetidae</taxon>
        <taxon>Hypocreales</taxon>
        <taxon>Hypocreaceae</taxon>
        <taxon>Trichoderma</taxon>
    </lineage>
</organism>
<protein>
    <recommendedName>
        <fullName evidence="8">Rhodopsin domain-containing protein</fullName>
    </recommendedName>
</protein>
<evidence type="ECO:0000256" key="3">
    <source>
        <dbReference type="ARBA" id="ARBA00022989"/>
    </source>
</evidence>
<feature type="compositionally biased region" description="Low complexity" evidence="6">
    <location>
        <begin position="316"/>
        <end position="332"/>
    </location>
</feature>
<evidence type="ECO:0000256" key="7">
    <source>
        <dbReference type="SAM" id="Phobius"/>
    </source>
</evidence>
<dbReference type="GO" id="GO:0016020">
    <property type="term" value="C:membrane"/>
    <property type="evidence" value="ECO:0007669"/>
    <property type="project" value="UniProtKB-SubCell"/>
</dbReference>
<feature type="domain" description="Rhodopsin" evidence="8">
    <location>
        <begin position="40"/>
        <end position="285"/>
    </location>
</feature>
<gene>
    <name evidence="9" type="ORF">A9Z42_0012400</name>
</gene>